<dbReference type="Proteomes" id="UP001168528">
    <property type="component" value="Unassembled WGS sequence"/>
</dbReference>
<evidence type="ECO:0000313" key="6">
    <source>
        <dbReference type="Proteomes" id="UP001168528"/>
    </source>
</evidence>
<dbReference type="Gene3D" id="3.40.50.1100">
    <property type="match status" value="2"/>
</dbReference>
<comment type="caution">
    <text evidence="5">The sequence shown here is derived from an EMBL/GenBank/DDBJ whole genome shotgun (WGS) entry which is preliminary data.</text>
</comment>
<dbReference type="RefSeq" id="WP_302037902.1">
    <property type="nucleotide sequence ID" value="NZ_JAUKPO010000006.1"/>
</dbReference>
<accession>A0ABT8R774</accession>
<evidence type="ECO:0000259" key="4">
    <source>
        <dbReference type="Pfam" id="PF00291"/>
    </source>
</evidence>
<evidence type="ECO:0000256" key="2">
    <source>
        <dbReference type="ARBA" id="ARBA00008639"/>
    </source>
</evidence>
<evidence type="ECO:0000313" key="5">
    <source>
        <dbReference type="EMBL" id="MDO1447098.1"/>
    </source>
</evidence>
<dbReference type="InterPro" id="IPR001926">
    <property type="entry name" value="TrpB-like_PALP"/>
</dbReference>
<proteinExistence type="inferred from homology"/>
<dbReference type="PANTHER" id="PTHR43780">
    <property type="entry name" value="1-AMINOCYCLOPROPANE-1-CARBOXYLATE DEAMINASE-RELATED"/>
    <property type="match status" value="1"/>
</dbReference>
<protein>
    <submittedName>
        <fullName evidence="5">Pyridoxal-phosphate dependent enzyme</fullName>
    </submittedName>
</protein>
<keyword evidence="3" id="KW-0663">Pyridoxal phosphate</keyword>
<sequence length="314" mass="34826">MSSALSTLLHAPVYAPLQRLQDAVTEAAGIQVYIKREDLIHPQISGNKWRKLKYNLLQAAQEGKDTLLTFGGAYSNHIYAVAAAGKLYKFRTIGIIRGEEHQPLNATLSFARACGMHLHYLDRTTYQQKEHPEVLYSLQEQYGNFYLIPEGGSNALAVKGCMEIIQDIPLEVDYLCLPCGTGGTMAGLVAGAPDKKIIGFSALKGGEFLNQSVKELLQSYAIIDAAPNKTYLTASTWHIQTNYHFGGYAKVQPELLEFIRKFEQTHNIPLEQVYTGKMLYGVYDLLQEGYFPKGSTLVVLHTGGLQGRSAMLNF</sequence>
<dbReference type="PANTHER" id="PTHR43780:SF2">
    <property type="entry name" value="1-AMINOCYCLOPROPANE-1-CARBOXYLATE DEAMINASE-RELATED"/>
    <property type="match status" value="1"/>
</dbReference>
<gene>
    <name evidence="5" type="ORF">Q0590_12590</name>
</gene>
<reference evidence="5" key="1">
    <citation type="submission" date="2023-07" db="EMBL/GenBank/DDBJ databases">
        <title>The genome sequence of Rhodocytophaga aerolata KACC 12507.</title>
        <authorList>
            <person name="Zhang X."/>
        </authorList>
    </citation>
    <scope>NUCLEOTIDE SEQUENCE</scope>
    <source>
        <strain evidence="5">KACC 12507</strain>
    </source>
</reference>
<dbReference type="InterPro" id="IPR027278">
    <property type="entry name" value="ACCD_DCysDesulf"/>
</dbReference>
<comment type="cofactor">
    <cofactor evidence="1">
        <name>pyridoxal 5'-phosphate</name>
        <dbReference type="ChEBI" id="CHEBI:597326"/>
    </cofactor>
</comment>
<dbReference type="InterPro" id="IPR036052">
    <property type="entry name" value="TrpB-like_PALP_sf"/>
</dbReference>
<comment type="similarity">
    <text evidence="2">Belongs to the ACC deaminase/D-cysteine desulfhydrase family.</text>
</comment>
<evidence type="ECO:0000256" key="1">
    <source>
        <dbReference type="ARBA" id="ARBA00001933"/>
    </source>
</evidence>
<dbReference type="EMBL" id="JAUKPO010000006">
    <property type="protein sequence ID" value="MDO1447098.1"/>
    <property type="molecule type" value="Genomic_DNA"/>
</dbReference>
<dbReference type="SUPFAM" id="SSF53686">
    <property type="entry name" value="Tryptophan synthase beta subunit-like PLP-dependent enzymes"/>
    <property type="match status" value="1"/>
</dbReference>
<dbReference type="Pfam" id="PF00291">
    <property type="entry name" value="PALP"/>
    <property type="match status" value="1"/>
</dbReference>
<name>A0ABT8R774_9BACT</name>
<keyword evidence="6" id="KW-1185">Reference proteome</keyword>
<feature type="domain" description="Tryptophan synthase beta chain-like PALP" evidence="4">
    <location>
        <begin position="16"/>
        <end position="303"/>
    </location>
</feature>
<dbReference type="PIRSF" id="PIRSF006278">
    <property type="entry name" value="ACCD_DCysDesulf"/>
    <property type="match status" value="1"/>
</dbReference>
<organism evidence="5 6">
    <name type="scientific">Rhodocytophaga aerolata</name>
    <dbReference type="NCBI Taxonomy" id="455078"/>
    <lineage>
        <taxon>Bacteria</taxon>
        <taxon>Pseudomonadati</taxon>
        <taxon>Bacteroidota</taxon>
        <taxon>Cytophagia</taxon>
        <taxon>Cytophagales</taxon>
        <taxon>Rhodocytophagaceae</taxon>
        <taxon>Rhodocytophaga</taxon>
    </lineage>
</organism>
<evidence type="ECO:0000256" key="3">
    <source>
        <dbReference type="ARBA" id="ARBA00022898"/>
    </source>
</evidence>